<keyword evidence="2" id="KW-0238">DNA-binding</keyword>
<dbReference type="GO" id="GO:0003677">
    <property type="term" value="F:DNA binding"/>
    <property type="evidence" value="ECO:0007669"/>
    <property type="project" value="UniProtKB-KW"/>
</dbReference>
<dbReference type="Pfam" id="PF07729">
    <property type="entry name" value="FCD"/>
    <property type="match status" value="1"/>
</dbReference>
<evidence type="ECO:0000256" key="3">
    <source>
        <dbReference type="ARBA" id="ARBA00023163"/>
    </source>
</evidence>
<dbReference type="SUPFAM" id="SSF46785">
    <property type="entry name" value="Winged helix' DNA-binding domain"/>
    <property type="match status" value="1"/>
</dbReference>
<dbReference type="EMBL" id="JJOA01000008">
    <property type="protein sequence ID" value="KEA59908.1"/>
    <property type="molecule type" value="Genomic_DNA"/>
</dbReference>
<reference evidence="5" key="1">
    <citation type="submission" date="2014-04" db="EMBL/GenBank/DDBJ databases">
        <title>In planta biocontrol of soil-borne Fusarium wilt of banana through a plant endophytic bacterium, Burkholderia cenocepacia 869T2.</title>
        <authorList>
            <person name="Ho Y.-N."/>
            <person name="Chiang H.-M."/>
            <person name="Chao C.-P."/>
            <person name="Su C.-C."/>
            <person name="Hsu H.-F."/>
            <person name="Guo C.-T."/>
            <person name="Hsieh J.-L."/>
            <person name="Huang C.-C."/>
        </authorList>
    </citation>
    <scope>NUCLEOTIDE SEQUENCE [LARGE SCALE GENOMIC DNA]</scope>
    <source>
        <strain evidence="5">869T2</strain>
    </source>
</reference>
<dbReference type="PANTHER" id="PTHR43537">
    <property type="entry name" value="TRANSCRIPTIONAL REGULATOR, GNTR FAMILY"/>
    <property type="match status" value="1"/>
</dbReference>
<dbReference type="SMART" id="SM00895">
    <property type="entry name" value="FCD"/>
    <property type="match status" value="1"/>
</dbReference>
<dbReference type="Gene3D" id="1.10.10.10">
    <property type="entry name" value="Winged helix-like DNA-binding domain superfamily/Winged helix DNA-binding domain"/>
    <property type="match status" value="1"/>
</dbReference>
<gene>
    <name evidence="5" type="ORF">DT99_09890</name>
</gene>
<evidence type="ECO:0000259" key="4">
    <source>
        <dbReference type="PROSITE" id="PS50949"/>
    </source>
</evidence>
<dbReference type="PROSITE" id="PS50949">
    <property type="entry name" value="HTH_GNTR"/>
    <property type="match status" value="1"/>
</dbReference>
<dbReference type="InterPro" id="IPR011711">
    <property type="entry name" value="GntR_C"/>
</dbReference>
<evidence type="ECO:0000256" key="1">
    <source>
        <dbReference type="ARBA" id="ARBA00023015"/>
    </source>
</evidence>
<keyword evidence="1" id="KW-0805">Transcription regulation</keyword>
<dbReference type="InterPro" id="IPR036390">
    <property type="entry name" value="WH_DNA-bd_sf"/>
</dbReference>
<dbReference type="InterPro" id="IPR000524">
    <property type="entry name" value="Tscrpt_reg_HTH_GntR"/>
</dbReference>
<proteinExistence type="predicted"/>
<feature type="domain" description="HTH gntR-type" evidence="4">
    <location>
        <begin position="9"/>
        <end position="77"/>
    </location>
</feature>
<protein>
    <recommendedName>
        <fullName evidence="4">HTH gntR-type domain-containing protein</fullName>
    </recommendedName>
</protein>
<evidence type="ECO:0000256" key="2">
    <source>
        <dbReference type="ARBA" id="ARBA00023125"/>
    </source>
</evidence>
<organism evidence="5">
    <name type="scientific">Burkholderia cenocepacia</name>
    <dbReference type="NCBI Taxonomy" id="95486"/>
    <lineage>
        <taxon>Bacteria</taxon>
        <taxon>Pseudomonadati</taxon>
        <taxon>Pseudomonadota</taxon>
        <taxon>Betaproteobacteria</taxon>
        <taxon>Burkholderiales</taxon>
        <taxon>Burkholderiaceae</taxon>
        <taxon>Burkholderia</taxon>
        <taxon>Burkholderia cepacia complex</taxon>
    </lineage>
</organism>
<dbReference type="InterPro" id="IPR036388">
    <property type="entry name" value="WH-like_DNA-bd_sf"/>
</dbReference>
<dbReference type="AlphaFoldDB" id="A0A071MGW7"/>
<dbReference type="InterPro" id="IPR008920">
    <property type="entry name" value="TF_FadR/GntR_C"/>
</dbReference>
<sequence>MTRAALERTTLGRDAYGAIREMLVDEARFAAGEKISIEALSRDLGISRSPVWAAVSRLEAEGLLQVVPRQGVFVIAFDRARVVAIFEAREALEGMAARLAAQRMTPDERAALDEALVRQARAVDRRDGGAYRVANLDFHHGLLAAARNTTIETSLRALYAQVQTMCAGGASPMDDWERLGGNVAEHRQVFDMIAKRDADGAERAARAHVRQLLDTILVRAGGGGADT</sequence>
<evidence type="ECO:0000313" key="5">
    <source>
        <dbReference type="EMBL" id="KEA59908.1"/>
    </source>
</evidence>
<dbReference type="SMART" id="SM00345">
    <property type="entry name" value="HTH_GNTR"/>
    <property type="match status" value="1"/>
</dbReference>
<accession>A0A071MGW7</accession>
<dbReference type="OrthoDB" id="9799812at2"/>
<keyword evidence="3" id="KW-0804">Transcription</keyword>
<name>A0A071MGW7_9BURK</name>
<dbReference type="Gene3D" id="1.20.120.530">
    <property type="entry name" value="GntR ligand-binding domain-like"/>
    <property type="match status" value="1"/>
</dbReference>
<dbReference type="SUPFAM" id="SSF48008">
    <property type="entry name" value="GntR ligand-binding domain-like"/>
    <property type="match status" value="1"/>
</dbReference>
<dbReference type="PANTHER" id="PTHR43537:SF49">
    <property type="entry name" value="TRANSCRIPTIONAL REGULATORY PROTEIN"/>
    <property type="match status" value="1"/>
</dbReference>
<comment type="caution">
    <text evidence="5">The sequence shown here is derived from an EMBL/GenBank/DDBJ whole genome shotgun (WGS) entry which is preliminary data.</text>
</comment>
<dbReference type="GO" id="GO:0003700">
    <property type="term" value="F:DNA-binding transcription factor activity"/>
    <property type="evidence" value="ECO:0007669"/>
    <property type="project" value="InterPro"/>
</dbReference>
<dbReference type="Pfam" id="PF00392">
    <property type="entry name" value="GntR"/>
    <property type="match status" value="1"/>
</dbReference>